<feature type="compositionally biased region" description="Basic residues" evidence="1">
    <location>
        <begin position="113"/>
        <end position="126"/>
    </location>
</feature>
<dbReference type="AlphaFoldDB" id="A0A0D3A3K3"/>
<dbReference type="Gramene" id="Bo1g016750.1">
    <property type="protein sequence ID" value="Bo1g016750.1"/>
    <property type="gene ID" value="Bo1g016750"/>
</dbReference>
<proteinExistence type="predicted"/>
<feature type="region of interest" description="Disordered" evidence="1">
    <location>
        <begin position="93"/>
        <end position="132"/>
    </location>
</feature>
<evidence type="ECO:0000256" key="1">
    <source>
        <dbReference type="SAM" id="MobiDB-lite"/>
    </source>
</evidence>
<accession>A0A0D3A3K3</accession>
<name>A0A0D3A3K3_BRAOL</name>
<dbReference type="HOGENOM" id="CLU_096629_0_0_1"/>
<reference evidence="2" key="2">
    <citation type="submission" date="2015-03" db="UniProtKB">
        <authorList>
            <consortium name="EnsemblPlants"/>
        </authorList>
    </citation>
    <scope>IDENTIFICATION</scope>
</reference>
<evidence type="ECO:0000313" key="3">
    <source>
        <dbReference type="Proteomes" id="UP000032141"/>
    </source>
</evidence>
<sequence>MSAMWTEYGETKLPETVVSDWYSVEKWKLCYGSLLRPVNGMQLWKTHTNVVVMPPPDRIMPGRPKNNDIIREPTEALPSQVLSAREKVQMTCSNSQQVGHNIRSCKREVVPKPPKKPQGRPRKKQKIMTEEE</sequence>
<dbReference type="Proteomes" id="UP000032141">
    <property type="component" value="Chromosome C1"/>
</dbReference>
<keyword evidence="3" id="KW-1185">Reference proteome</keyword>
<evidence type="ECO:0000313" key="2">
    <source>
        <dbReference type="EnsemblPlants" id="Bo1g016750.1"/>
    </source>
</evidence>
<dbReference type="EnsemblPlants" id="Bo1g016750.1">
    <property type="protein sequence ID" value="Bo1g016750.1"/>
    <property type="gene ID" value="Bo1g016750"/>
</dbReference>
<protein>
    <submittedName>
        <fullName evidence="2">Uncharacterized protein</fullName>
    </submittedName>
</protein>
<organism evidence="2 3">
    <name type="scientific">Brassica oleracea var. oleracea</name>
    <dbReference type="NCBI Taxonomy" id="109376"/>
    <lineage>
        <taxon>Eukaryota</taxon>
        <taxon>Viridiplantae</taxon>
        <taxon>Streptophyta</taxon>
        <taxon>Embryophyta</taxon>
        <taxon>Tracheophyta</taxon>
        <taxon>Spermatophyta</taxon>
        <taxon>Magnoliopsida</taxon>
        <taxon>eudicotyledons</taxon>
        <taxon>Gunneridae</taxon>
        <taxon>Pentapetalae</taxon>
        <taxon>rosids</taxon>
        <taxon>malvids</taxon>
        <taxon>Brassicales</taxon>
        <taxon>Brassicaceae</taxon>
        <taxon>Brassiceae</taxon>
        <taxon>Brassica</taxon>
    </lineage>
</organism>
<reference evidence="2 3" key="1">
    <citation type="journal article" date="2014" name="Genome Biol.">
        <title>Transcriptome and methylome profiling reveals relics of genome dominance in the mesopolyploid Brassica oleracea.</title>
        <authorList>
            <person name="Parkin I.A."/>
            <person name="Koh C."/>
            <person name="Tang H."/>
            <person name="Robinson S.J."/>
            <person name="Kagale S."/>
            <person name="Clarke W.E."/>
            <person name="Town C.D."/>
            <person name="Nixon J."/>
            <person name="Krishnakumar V."/>
            <person name="Bidwell S.L."/>
            <person name="Denoeud F."/>
            <person name="Belcram H."/>
            <person name="Links M.G."/>
            <person name="Just J."/>
            <person name="Clarke C."/>
            <person name="Bender T."/>
            <person name="Huebert T."/>
            <person name="Mason A.S."/>
            <person name="Pires J.C."/>
            <person name="Barker G."/>
            <person name="Moore J."/>
            <person name="Walley P.G."/>
            <person name="Manoli S."/>
            <person name="Batley J."/>
            <person name="Edwards D."/>
            <person name="Nelson M.N."/>
            <person name="Wang X."/>
            <person name="Paterson A.H."/>
            <person name="King G."/>
            <person name="Bancroft I."/>
            <person name="Chalhoub B."/>
            <person name="Sharpe A.G."/>
        </authorList>
    </citation>
    <scope>NUCLEOTIDE SEQUENCE</scope>
    <source>
        <strain evidence="2 3">cv. TO1000</strain>
    </source>
</reference>